<organism evidence="1 2">
    <name type="scientific">Ilyodon furcidens</name>
    <name type="common">goldbreast splitfin</name>
    <dbReference type="NCBI Taxonomy" id="33524"/>
    <lineage>
        <taxon>Eukaryota</taxon>
        <taxon>Metazoa</taxon>
        <taxon>Chordata</taxon>
        <taxon>Craniata</taxon>
        <taxon>Vertebrata</taxon>
        <taxon>Euteleostomi</taxon>
        <taxon>Actinopterygii</taxon>
        <taxon>Neopterygii</taxon>
        <taxon>Teleostei</taxon>
        <taxon>Neoteleostei</taxon>
        <taxon>Acanthomorphata</taxon>
        <taxon>Ovalentaria</taxon>
        <taxon>Atherinomorphae</taxon>
        <taxon>Cyprinodontiformes</taxon>
        <taxon>Goodeidae</taxon>
        <taxon>Ilyodon</taxon>
    </lineage>
</organism>
<sequence length="106" mass="12450">MWIQSSQTPGMFGRGKRGVAAFQYHFTPHCCKKIYTTVEEPYKLEYNRTCLTHCLYCFSEHKSCTPQYKRKKMHTLTHMLTSMHSLLVITEQTHTHIHLCELVITA</sequence>
<gene>
    <name evidence="1" type="ORF">ILYODFUR_034417</name>
</gene>
<name>A0ABV0SV36_9TELE</name>
<proteinExistence type="predicted"/>
<keyword evidence="2" id="KW-1185">Reference proteome</keyword>
<evidence type="ECO:0000313" key="2">
    <source>
        <dbReference type="Proteomes" id="UP001482620"/>
    </source>
</evidence>
<reference evidence="1 2" key="1">
    <citation type="submission" date="2021-06" db="EMBL/GenBank/DDBJ databases">
        <authorList>
            <person name="Palmer J.M."/>
        </authorList>
    </citation>
    <scope>NUCLEOTIDE SEQUENCE [LARGE SCALE GENOMIC DNA]</scope>
    <source>
        <strain evidence="2">if_2019</strain>
        <tissue evidence="1">Muscle</tissue>
    </source>
</reference>
<dbReference type="Proteomes" id="UP001482620">
    <property type="component" value="Unassembled WGS sequence"/>
</dbReference>
<dbReference type="EMBL" id="JAHRIQ010006191">
    <property type="protein sequence ID" value="MEQ2223207.1"/>
    <property type="molecule type" value="Genomic_DNA"/>
</dbReference>
<comment type="caution">
    <text evidence="1">The sequence shown here is derived from an EMBL/GenBank/DDBJ whole genome shotgun (WGS) entry which is preliminary data.</text>
</comment>
<accession>A0ABV0SV36</accession>
<protein>
    <submittedName>
        <fullName evidence="1">Uncharacterized protein</fullName>
    </submittedName>
</protein>
<evidence type="ECO:0000313" key="1">
    <source>
        <dbReference type="EMBL" id="MEQ2223207.1"/>
    </source>
</evidence>